<dbReference type="PIRSF" id="PIRSF006162">
    <property type="entry name" value="PgpA"/>
    <property type="match status" value="1"/>
</dbReference>
<name>A0A7C4RSS5_9BACT</name>
<feature type="transmembrane region" description="Helical" evidence="1">
    <location>
        <begin position="109"/>
        <end position="133"/>
    </location>
</feature>
<protein>
    <submittedName>
        <fullName evidence="3">Phosphatidylglycerophosphatase A</fullName>
    </submittedName>
</protein>
<reference evidence="3" key="1">
    <citation type="journal article" date="2020" name="mSystems">
        <title>Genome- and Community-Level Interaction Insights into Carbon Utilization and Element Cycling Functions of Hydrothermarchaeota in Hydrothermal Sediment.</title>
        <authorList>
            <person name="Zhou Z."/>
            <person name="Liu Y."/>
            <person name="Xu W."/>
            <person name="Pan J."/>
            <person name="Luo Z.H."/>
            <person name="Li M."/>
        </authorList>
    </citation>
    <scope>NUCLEOTIDE SEQUENCE [LARGE SCALE GENOMIC DNA]</scope>
    <source>
        <strain evidence="3">SpSt-477</strain>
    </source>
</reference>
<feature type="domain" description="YutG/PgpA" evidence="2">
    <location>
        <begin position="37"/>
        <end position="175"/>
    </location>
</feature>
<evidence type="ECO:0000256" key="1">
    <source>
        <dbReference type="SAM" id="Phobius"/>
    </source>
</evidence>
<organism evidence="3">
    <name type="scientific">Desulfatirhabdium butyrativorans</name>
    <dbReference type="NCBI Taxonomy" id="340467"/>
    <lineage>
        <taxon>Bacteria</taxon>
        <taxon>Pseudomonadati</taxon>
        <taxon>Thermodesulfobacteriota</taxon>
        <taxon>Desulfobacteria</taxon>
        <taxon>Desulfobacterales</taxon>
        <taxon>Desulfatirhabdiaceae</taxon>
        <taxon>Desulfatirhabdium</taxon>
    </lineage>
</organism>
<dbReference type="InterPro" id="IPR007686">
    <property type="entry name" value="YutG/PgpA"/>
</dbReference>
<accession>A0A7C4RSS5</accession>
<dbReference type="EMBL" id="DSUH01000207">
    <property type="protein sequence ID" value="HGU32938.1"/>
    <property type="molecule type" value="Genomic_DNA"/>
</dbReference>
<dbReference type="GO" id="GO:0006655">
    <property type="term" value="P:phosphatidylglycerol biosynthetic process"/>
    <property type="evidence" value="ECO:0007669"/>
    <property type="project" value="UniProtKB-UniPathway"/>
</dbReference>
<evidence type="ECO:0000313" key="3">
    <source>
        <dbReference type="EMBL" id="HGU32938.1"/>
    </source>
</evidence>
<dbReference type="InterPro" id="IPR026037">
    <property type="entry name" value="PgpA"/>
</dbReference>
<dbReference type="CDD" id="cd06971">
    <property type="entry name" value="PgpA"/>
    <property type="match status" value="1"/>
</dbReference>
<feature type="transmembrane region" description="Helical" evidence="1">
    <location>
        <begin position="73"/>
        <end position="89"/>
    </location>
</feature>
<dbReference type="PANTHER" id="PTHR36305:SF1">
    <property type="entry name" value="PHOSPHATIDYLGLYCEROPHOSPHATASE A"/>
    <property type="match status" value="1"/>
</dbReference>
<dbReference type="UniPathway" id="UPA00084">
    <property type="reaction ID" value="UER00504"/>
</dbReference>
<dbReference type="PANTHER" id="PTHR36305">
    <property type="entry name" value="PHOSPHATIDYLGLYCEROPHOSPHATASE A"/>
    <property type="match status" value="1"/>
</dbReference>
<evidence type="ECO:0000259" key="2">
    <source>
        <dbReference type="Pfam" id="PF04608"/>
    </source>
</evidence>
<dbReference type="SUPFAM" id="SSF101307">
    <property type="entry name" value="YutG-like"/>
    <property type="match status" value="1"/>
</dbReference>
<dbReference type="GO" id="GO:0008962">
    <property type="term" value="F:phosphatidylglycerophosphatase activity"/>
    <property type="evidence" value="ECO:0007669"/>
    <property type="project" value="InterPro"/>
</dbReference>
<dbReference type="InterPro" id="IPR036681">
    <property type="entry name" value="PgpA-like_sf"/>
</dbReference>
<comment type="caution">
    <text evidence="3">The sequence shown here is derived from an EMBL/GenBank/DDBJ whole genome shotgun (WGS) entry which is preliminary data.</text>
</comment>
<keyword evidence="1" id="KW-0472">Membrane</keyword>
<proteinExistence type="predicted"/>
<keyword evidence="1" id="KW-1133">Transmembrane helix</keyword>
<dbReference type="AlphaFoldDB" id="A0A7C4RSS5"/>
<sequence>MRPDCCSLSCACTHPGDKETNVKYSQRFFHRNTVAMWLATGGYCGFFPLAPGTIGSAVALFPAFLLSLVPTHIGWGLLGIVCLISVWAADRAETISGCDDPGFIVIDEIAGMMVTLFGHPFTIGVVLSGFVLFRILDVVKPFPIGFLESKVPGGAGVVVDDVAAGILGNGLLHLAAMCRLL</sequence>
<keyword evidence="1" id="KW-0812">Transmembrane</keyword>
<dbReference type="Pfam" id="PF04608">
    <property type="entry name" value="PgpA"/>
    <property type="match status" value="1"/>
</dbReference>
<gene>
    <name evidence="3" type="ORF">ENS29_08785</name>
</gene>